<feature type="transmembrane region" description="Helical" evidence="1">
    <location>
        <begin position="16"/>
        <end position="34"/>
    </location>
</feature>
<dbReference type="EMBL" id="AUSU01010034">
    <property type="protein sequence ID" value="EPS57618.1"/>
    <property type="molecule type" value="Genomic_DNA"/>
</dbReference>
<evidence type="ECO:0000313" key="3">
    <source>
        <dbReference type="Proteomes" id="UP000015453"/>
    </source>
</evidence>
<proteinExistence type="predicted"/>
<accession>S8D4L7</accession>
<keyword evidence="1" id="KW-0812">Transmembrane</keyword>
<evidence type="ECO:0000313" key="2">
    <source>
        <dbReference type="EMBL" id="EPS57618.1"/>
    </source>
</evidence>
<name>S8D4L7_9LAMI</name>
<dbReference type="Proteomes" id="UP000015453">
    <property type="component" value="Unassembled WGS sequence"/>
</dbReference>
<keyword evidence="3" id="KW-1185">Reference proteome</keyword>
<comment type="caution">
    <text evidence="2">The sequence shown here is derived from an EMBL/GenBank/DDBJ whole genome shotgun (WGS) entry which is preliminary data.</text>
</comment>
<keyword evidence="1" id="KW-1133">Transmembrane helix</keyword>
<gene>
    <name evidence="2" type="ORF">M569_17199</name>
</gene>
<protein>
    <submittedName>
        <fullName evidence="2">Uncharacterized protein</fullName>
    </submittedName>
</protein>
<evidence type="ECO:0000256" key="1">
    <source>
        <dbReference type="SAM" id="Phobius"/>
    </source>
</evidence>
<reference evidence="2 3" key="1">
    <citation type="journal article" date="2013" name="BMC Genomics">
        <title>The miniature genome of a carnivorous plant Genlisea aurea contains a low number of genes and short non-coding sequences.</title>
        <authorList>
            <person name="Leushkin E.V."/>
            <person name="Sutormin R.A."/>
            <person name="Nabieva E.R."/>
            <person name="Penin A.A."/>
            <person name="Kondrashov A.S."/>
            <person name="Logacheva M.D."/>
        </authorList>
    </citation>
    <scope>NUCLEOTIDE SEQUENCE [LARGE SCALE GENOMIC DNA]</scope>
</reference>
<keyword evidence="1" id="KW-0472">Membrane</keyword>
<dbReference type="AlphaFoldDB" id="S8D4L7"/>
<dbReference type="PROSITE" id="PS51257">
    <property type="entry name" value="PROKAR_LIPOPROTEIN"/>
    <property type="match status" value="1"/>
</dbReference>
<sequence>MERKVDGKLLLRSRPGAAAIAIVFLLGCGLSYVLHSSSSDLEDFAPISSGNSSAKGLIDDADLRRLAYIGERRCARAAMTAQSVRKFVIDRTFRGNSPWINFPPPHVASSLRPEYFVYWKSNVRTVYDNLVQQVGQFLVTF</sequence>
<organism evidence="2 3">
    <name type="scientific">Genlisea aurea</name>
    <dbReference type="NCBI Taxonomy" id="192259"/>
    <lineage>
        <taxon>Eukaryota</taxon>
        <taxon>Viridiplantae</taxon>
        <taxon>Streptophyta</taxon>
        <taxon>Embryophyta</taxon>
        <taxon>Tracheophyta</taxon>
        <taxon>Spermatophyta</taxon>
        <taxon>Magnoliopsida</taxon>
        <taxon>eudicotyledons</taxon>
        <taxon>Gunneridae</taxon>
        <taxon>Pentapetalae</taxon>
        <taxon>asterids</taxon>
        <taxon>lamiids</taxon>
        <taxon>Lamiales</taxon>
        <taxon>Lentibulariaceae</taxon>
        <taxon>Genlisea</taxon>
    </lineage>
</organism>